<feature type="compositionally biased region" description="Low complexity" evidence="1">
    <location>
        <begin position="148"/>
        <end position="175"/>
    </location>
</feature>
<evidence type="ECO:0000313" key="4">
    <source>
        <dbReference type="Proteomes" id="UP000799118"/>
    </source>
</evidence>
<feature type="transmembrane region" description="Helical" evidence="2">
    <location>
        <begin position="12"/>
        <end position="31"/>
    </location>
</feature>
<sequence length="385" mass="42538">MSSFPDFSRRVWTIMIFGGVMMIITIFGIFIRSPIVDWPSWEAVHKDFSVIAIVKSDSLELASIEFAWWSVSSISWLYIGLSLVLGEDIRDAIRHSPELLSGLVKRFREVEPRLPRKPVLPLHRKPSSAMMAEPTENIVSGWYDMKASTRQSSKSPSPSRTRSPTSTLRSAATSPGSSSQRPALSLKTFDDESLNSPTSRTFSVREPICEERSSSPEDDAFSAATMQYLHSPTAHSLGLQSPIVSPPSVYNSPIRTPVEDVPQWNPSLKLKVPQTIPDDVESTISSIFDAPWPQPPASPLPFTPAYSDTVCGEHDGSFEHVKNYALPFRGPSVHPVPESVRPLNVASRSASPVMKKAKKYLRRGAIQGPPFGSEAVYMTVVQETT</sequence>
<evidence type="ECO:0000313" key="3">
    <source>
        <dbReference type="EMBL" id="KAE9393920.1"/>
    </source>
</evidence>
<protein>
    <submittedName>
        <fullName evidence="3">Uncharacterized protein</fullName>
    </submittedName>
</protein>
<evidence type="ECO:0000256" key="1">
    <source>
        <dbReference type="SAM" id="MobiDB-lite"/>
    </source>
</evidence>
<gene>
    <name evidence="3" type="ORF">BT96DRAFT_202594</name>
</gene>
<dbReference type="OrthoDB" id="2874149at2759"/>
<keyword evidence="2" id="KW-0812">Transmembrane</keyword>
<dbReference type="EMBL" id="ML769561">
    <property type="protein sequence ID" value="KAE9393920.1"/>
    <property type="molecule type" value="Genomic_DNA"/>
</dbReference>
<keyword evidence="2" id="KW-1133">Transmembrane helix</keyword>
<keyword evidence="2" id="KW-0472">Membrane</keyword>
<reference evidence="3" key="1">
    <citation type="journal article" date="2019" name="Environ. Microbiol.">
        <title>Fungal ecological strategies reflected in gene transcription - a case study of two litter decomposers.</title>
        <authorList>
            <person name="Barbi F."/>
            <person name="Kohler A."/>
            <person name="Barry K."/>
            <person name="Baskaran P."/>
            <person name="Daum C."/>
            <person name="Fauchery L."/>
            <person name="Ihrmark K."/>
            <person name="Kuo A."/>
            <person name="LaButti K."/>
            <person name="Lipzen A."/>
            <person name="Morin E."/>
            <person name="Grigoriev I.V."/>
            <person name="Henrissat B."/>
            <person name="Lindahl B."/>
            <person name="Martin F."/>
        </authorList>
    </citation>
    <scope>NUCLEOTIDE SEQUENCE</scope>
    <source>
        <strain evidence="3">JB14</strain>
    </source>
</reference>
<organism evidence="3 4">
    <name type="scientific">Gymnopus androsaceus JB14</name>
    <dbReference type="NCBI Taxonomy" id="1447944"/>
    <lineage>
        <taxon>Eukaryota</taxon>
        <taxon>Fungi</taxon>
        <taxon>Dikarya</taxon>
        <taxon>Basidiomycota</taxon>
        <taxon>Agaricomycotina</taxon>
        <taxon>Agaricomycetes</taxon>
        <taxon>Agaricomycetidae</taxon>
        <taxon>Agaricales</taxon>
        <taxon>Marasmiineae</taxon>
        <taxon>Omphalotaceae</taxon>
        <taxon>Gymnopus</taxon>
    </lineage>
</organism>
<evidence type="ECO:0000256" key="2">
    <source>
        <dbReference type="SAM" id="Phobius"/>
    </source>
</evidence>
<accession>A0A6A4H853</accession>
<feature type="transmembrane region" description="Helical" evidence="2">
    <location>
        <begin position="66"/>
        <end position="86"/>
    </location>
</feature>
<proteinExistence type="predicted"/>
<name>A0A6A4H853_9AGAR</name>
<dbReference type="Proteomes" id="UP000799118">
    <property type="component" value="Unassembled WGS sequence"/>
</dbReference>
<feature type="region of interest" description="Disordered" evidence="1">
    <location>
        <begin position="147"/>
        <end position="218"/>
    </location>
</feature>
<keyword evidence="4" id="KW-1185">Reference proteome</keyword>
<dbReference type="AlphaFoldDB" id="A0A6A4H853"/>